<dbReference type="HOGENOM" id="CLU_2888199_0_0_1"/>
<evidence type="ECO:0000313" key="2">
    <source>
        <dbReference type="Proteomes" id="UP000002282"/>
    </source>
</evidence>
<evidence type="ECO:0000313" key="1">
    <source>
        <dbReference type="EMBL" id="EDW88723.2"/>
    </source>
</evidence>
<reference evidence="1 2" key="1">
    <citation type="journal article" date="2007" name="Nature">
        <title>Evolution of genes and genomes on the Drosophila phylogeny.</title>
        <authorList>
            <consortium name="Drosophila 12 Genomes Consortium"/>
            <person name="Clark A.G."/>
            <person name="Eisen M.B."/>
            <person name="Smith D.R."/>
            <person name="Bergman C.M."/>
            <person name="Oliver B."/>
            <person name="Markow T.A."/>
            <person name="Kaufman T.C."/>
            <person name="Kellis M."/>
            <person name="Gelbart W."/>
            <person name="Iyer V.N."/>
            <person name="Pollard D.A."/>
            <person name="Sackton T.B."/>
            <person name="Larracuente A.M."/>
            <person name="Singh N.D."/>
            <person name="Abad J.P."/>
            <person name="Abt D.N."/>
            <person name="Adryan B."/>
            <person name="Aguade M."/>
            <person name="Akashi H."/>
            <person name="Anderson W.W."/>
            <person name="Aquadro C.F."/>
            <person name="Ardell D.H."/>
            <person name="Arguello R."/>
            <person name="Artieri C.G."/>
            <person name="Barbash D.A."/>
            <person name="Barker D."/>
            <person name="Barsanti P."/>
            <person name="Batterham P."/>
            <person name="Batzoglou S."/>
            <person name="Begun D."/>
            <person name="Bhutkar A."/>
            <person name="Blanco E."/>
            <person name="Bosak S.A."/>
            <person name="Bradley R.K."/>
            <person name="Brand A.D."/>
            <person name="Brent M.R."/>
            <person name="Brooks A.N."/>
            <person name="Brown R.H."/>
            <person name="Butlin R.K."/>
            <person name="Caggese C."/>
            <person name="Calvi B.R."/>
            <person name="Bernardo de Carvalho A."/>
            <person name="Caspi A."/>
            <person name="Castrezana S."/>
            <person name="Celniker S.E."/>
            <person name="Chang J.L."/>
            <person name="Chapple C."/>
            <person name="Chatterji S."/>
            <person name="Chinwalla A."/>
            <person name="Civetta A."/>
            <person name="Clifton S.W."/>
            <person name="Comeron J.M."/>
            <person name="Costello J.C."/>
            <person name="Coyne J.A."/>
            <person name="Daub J."/>
            <person name="David R.G."/>
            <person name="Delcher A.L."/>
            <person name="Delehaunty K."/>
            <person name="Do C.B."/>
            <person name="Ebling H."/>
            <person name="Edwards K."/>
            <person name="Eickbush T."/>
            <person name="Evans J.D."/>
            <person name="Filipski A."/>
            <person name="Findeiss S."/>
            <person name="Freyhult E."/>
            <person name="Fulton L."/>
            <person name="Fulton R."/>
            <person name="Garcia A.C."/>
            <person name="Gardiner A."/>
            <person name="Garfield D.A."/>
            <person name="Garvin B.E."/>
            <person name="Gibson G."/>
            <person name="Gilbert D."/>
            <person name="Gnerre S."/>
            <person name="Godfrey J."/>
            <person name="Good R."/>
            <person name="Gotea V."/>
            <person name="Gravely B."/>
            <person name="Greenberg A.J."/>
            <person name="Griffiths-Jones S."/>
            <person name="Gross S."/>
            <person name="Guigo R."/>
            <person name="Gustafson E.A."/>
            <person name="Haerty W."/>
            <person name="Hahn M.W."/>
            <person name="Halligan D.L."/>
            <person name="Halpern A.L."/>
            <person name="Halter G.M."/>
            <person name="Han M.V."/>
            <person name="Heger A."/>
            <person name="Hillier L."/>
            <person name="Hinrichs A.S."/>
            <person name="Holmes I."/>
            <person name="Hoskins R.A."/>
            <person name="Hubisz M.J."/>
            <person name="Hultmark D."/>
            <person name="Huntley M.A."/>
            <person name="Jaffe D.B."/>
            <person name="Jagadeeshan S."/>
            <person name="Jeck W.R."/>
            <person name="Johnson J."/>
            <person name="Jones C.D."/>
            <person name="Jordan W.C."/>
            <person name="Karpen G.H."/>
            <person name="Kataoka E."/>
            <person name="Keightley P.D."/>
            <person name="Kheradpour P."/>
            <person name="Kirkness E.F."/>
            <person name="Koerich L.B."/>
            <person name="Kristiansen K."/>
            <person name="Kudrna D."/>
            <person name="Kulathinal R.J."/>
            <person name="Kumar S."/>
            <person name="Kwok R."/>
            <person name="Lander E."/>
            <person name="Langley C.H."/>
            <person name="Lapoint R."/>
            <person name="Lazzaro B.P."/>
            <person name="Lee S.J."/>
            <person name="Levesque L."/>
            <person name="Li R."/>
            <person name="Lin C.F."/>
            <person name="Lin M.F."/>
            <person name="Lindblad-Toh K."/>
            <person name="Llopart A."/>
            <person name="Long M."/>
            <person name="Low L."/>
            <person name="Lozovsky E."/>
            <person name="Lu J."/>
            <person name="Luo M."/>
            <person name="Machado C.A."/>
            <person name="Makalowski W."/>
            <person name="Marzo M."/>
            <person name="Matsuda M."/>
            <person name="Matzkin L."/>
            <person name="McAllister B."/>
            <person name="McBride C.S."/>
            <person name="McKernan B."/>
            <person name="McKernan K."/>
            <person name="Mendez-Lago M."/>
            <person name="Minx P."/>
            <person name="Mollenhauer M.U."/>
            <person name="Montooth K."/>
            <person name="Mount S.M."/>
            <person name="Mu X."/>
            <person name="Myers E."/>
            <person name="Negre B."/>
            <person name="Newfeld S."/>
            <person name="Nielsen R."/>
            <person name="Noor M.A."/>
            <person name="O'Grady P."/>
            <person name="Pachter L."/>
            <person name="Papaceit M."/>
            <person name="Parisi M.J."/>
            <person name="Parisi M."/>
            <person name="Parts L."/>
            <person name="Pedersen J.S."/>
            <person name="Pesole G."/>
            <person name="Phillippy A.M."/>
            <person name="Ponting C.P."/>
            <person name="Pop M."/>
            <person name="Porcelli D."/>
            <person name="Powell J.R."/>
            <person name="Prohaska S."/>
            <person name="Pruitt K."/>
            <person name="Puig M."/>
            <person name="Quesneville H."/>
            <person name="Ram K.R."/>
            <person name="Rand D."/>
            <person name="Rasmussen M.D."/>
            <person name="Reed L.K."/>
            <person name="Reenan R."/>
            <person name="Reily A."/>
            <person name="Remington K.A."/>
            <person name="Rieger T.T."/>
            <person name="Ritchie M.G."/>
            <person name="Robin C."/>
            <person name="Rogers Y.H."/>
            <person name="Rohde C."/>
            <person name="Rozas J."/>
            <person name="Rubenfield M.J."/>
            <person name="Ruiz A."/>
            <person name="Russo S."/>
            <person name="Salzberg S.L."/>
            <person name="Sanchez-Gracia A."/>
            <person name="Saranga D.J."/>
            <person name="Sato H."/>
            <person name="Schaeffer S.W."/>
            <person name="Schatz M.C."/>
            <person name="Schlenke T."/>
            <person name="Schwartz R."/>
            <person name="Segarra C."/>
            <person name="Singh R.S."/>
            <person name="Sirot L."/>
            <person name="Sirota M."/>
            <person name="Sisneros N.B."/>
            <person name="Smith C.D."/>
            <person name="Smith T.F."/>
            <person name="Spieth J."/>
            <person name="Stage D.E."/>
            <person name="Stark A."/>
            <person name="Stephan W."/>
            <person name="Strausberg R.L."/>
            <person name="Strempel S."/>
            <person name="Sturgill D."/>
            <person name="Sutton G."/>
            <person name="Sutton G.G."/>
            <person name="Tao W."/>
            <person name="Teichmann S."/>
            <person name="Tobari Y.N."/>
            <person name="Tomimura Y."/>
            <person name="Tsolas J.M."/>
            <person name="Valente V.L."/>
            <person name="Venter E."/>
            <person name="Venter J.C."/>
            <person name="Vicario S."/>
            <person name="Vieira F.G."/>
            <person name="Vilella A.J."/>
            <person name="Villasante A."/>
            <person name="Walenz B."/>
            <person name="Wang J."/>
            <person name="Wasserman M."/>
            <person name="Watts T."/>
            <person name="Wilson D."/>
            <person name="Wilson R.K."/>
            <person name="Wing R.A."/>
            <person name="Wolfner M.F."/>
            <person name="Wong A."/>
            <person name="Wong G.K."/>
            <person name="Wu C.I."/>
            <person name="Wu G."/>
            <person name="Yamamoto D."/>
            <person name="Yang H.P."/>
            <person name="Yang S.P."/>
            <person name="Yorke J.A."/>
            <person name="Yoshida K."/>
            <person name="Zdobnov E."/>
            <person name="Zhang P."/>
            <person name="Zhang Y."/>
            <person name="Zimin A.V."/>
            <person name="Baldwin J."/>
            <person name="Abdouelleil A."/>
            <person name="Abdulkadir J."/>
            <person name="Abebe A."/>
            <person name="Abera B."/>
            <person name="Abreu J."/>
            <person name="Acer S.C."/>
            <person name="Aftuck L."/>
            <person name="Alexander A."/>
            <person name="An P."/>
            <person name="Anderson E."/>
            <person name="Anderson S."/>
            <person name="Arachi H."/>
            <person name="Azer M."/>
            <person name="Bachantsang P."/>
            <person name="Barry A."/>
            <person name="Bayul T."/>
            <person name="Berlin A."/>
            <person name="Bessette D."/>
            <person name="Bloom T."/>
            <person name="Blye J."/>
            <person name="Boguslavskiy L."/>
            <person name="Bonnet C."/>
            <person name="Boukhgalter B."/>
            <person name="Bourzgui I."/>
            <person name="Brown A."/>
            <person name="Cahill P."/>
            <person name="Channer S."/>
            <person name="Cheshatsang Y."/>
            <person name="Chuda L."/>
            <person name="Citroen M."/>
            <person name="Collymore A."/>
            <person name="Cooke P."/>
            <person name="Costello M."/>
            <person name="D'Aco K."/>
            <person name="Daza R."/>
            <person name="De Haan G."/>
            <person name="DeGray S."/>
            <person name="DeMaso C."/>
            <person name="Dhargay N."/>
            <person name="Dooley K."/>
            <person name="Dooley E."/>
            <person name="Doricent M."/>
            <person name="Dorje P."/>
            <person name="Dorjee K."/>
            <person name="Dupes A."/>
            <person name="Elong R."/>
            <person name="Falk J."/>
            <person name="Farina A."/>
            <person name="Faro S."/>
            <person name="Ferguson D."/>
            <person name="Fisher S."/>
            <person name="Foley C.D."/>
            <person name="Franke A."/>
            <person name="Friedrich D."/>
            <person name="Gadbois L."/>
            <person name="Gearin G."/>
            <person name="Gearin C.R."/>
            <person name="Giannoukos G."/>
            <person name="Goode T."/>
            <person name="Graham J."/>
            <person name="Grandbois E."/>
            <person name="Grewal S."/>
            <person name="Gyaltsen K."/>
            <person name="Hafez N."/>
            <person name="Hagos B."/>
            <person name="Hall J."/>
            <person name="Henson C."/>
            <person name="Hollinger A."/>
            <person name="Honan T."/>
            <person name="Huard M.D."/>
            <person name="Hughes L."/>
            <person name="Hurhula B."/>
            <person name="Husby M.E."/>
            <person name="Kamat A."/>
            <person name="Kanga B."/>
            <person name="Kashin S."/>
            <person name="Khazanovich D."/>
            <person name="Kisner P."/>
            <person name="Lance K."/>
            <person name="Lara M."/>
            <person name="Lee W."/>
            <person name="Lennon N."/>
            <person name="Letendre F."/>
            <person name="LeVine R."/>
            <person name="Lipovsky A."/>
            <person name="Liu X."/>
            <person name="Liu J."/>
            <person name="Liu S."/>
            <person name="Lokyitsang T."/>
            <person name="Lokyitsang Y."/>
            <person name="Lubonja R."/>
            <person name="Lui A."/>
            <person name="MacDonald P."/>
            <person name="Magnisalis V."/>
            <person name="Maru K."/>
            <person name="Matthews C."/>
            <person name="McCusker W."/>
            <person name="McDonough S."/>
            <person name="Mehta T."/>
            <person name="Meldrim J."/>
            <person name="Meneus L."/>
            <person name="Mihai O."/>
            <person name="Mihalev A."/>
            <person name="Mihova T."/>
            <person name="Mittelman R."/>
            <person name="Mlenga V."/>
            <person name="Montmayeur A."/>
            <person name="Mulrain L."/>
            <person name="Navidi A."/>
            <person name="Naylor J."/>
            <person name="Negash T."/>
            <person name="Nguyen T."/>
            <person name="Nguyen N."/>
            <person name="Nicol R."/>
            <person name="Norbu C."/>
            <person name="Norbu N."/>
            <person name="Novod N."/>
            <person name="O'Neill B."/>
            <person name="Osman S."/>
            <person name="Markiewicz E."/>
            <person name="Oyono O.L."/>
            <person name="Patti C."/>
            <person name="Phunkhang P."/>
            <person name="Pierre F."/>
            <person name="Priest M."/>
            <person name="Raghuraman S."/>
            <person name="Rege F."/>
            <person name="Reyes R."/>
            <person name="Rise C."/>
            <person name="Rogov P."/>
            <person name="Ross K."/>
            <person name="Ryan E."/>
            <person name="Settipalli S."/>
            <person name="Shea T."/>
            <person name="Sherpa N."/>
            <person name="Shi L."/>
            <person name="Shih D."/>
            <person name="Sparrow T."/>
            <person name="Spaulding J."/>
            <person name="Stalker J."/>
            <person name="Stange-Thomann N."/>
            <person name="Stavropoulos S."/>
            <person name="Stone C."/>
            <person name="Strader C."/>
            <person name="Tesfaye S."/>
            <person name="Thomson T."/>
            <person name="Thoulutsang Y."/>
            <person name="Thoulutsang D."/>
            <person name="Topham K."/>
            <person name="Topping I."/>
            <person name="Tsamla T."/>
            <person name="Vassiliev H."/>
            <person name="Vo A."/>
            <person name="Wangchuk T."/>
            <person name="Wangdi T."/>
            <person name="Weiand M."/>
            <person name="Wilkinson J."/>
            <person name="Wilson A."/>
            <person name="Yadav S."/>
            <person name="Young G."/>
            <person name="Yu Q."/>
            <person name="Zembek L."/>
            <person name="Zhong D."/>
            <person name="Zimmer A."/>
            <person name="Zwirko Z."/>
            <person name="Jaffe D.B."/>
            <person name="Alvarez P."/>
            <person name="Brockman W."/>
            <person name="Butler J."/>
            <person name="Chin C."/>
            <person name="Gnerre S."/>
            <person name="Grabherr M."/>
            <person name="Kleber M."/>
            <person name="Mauceli E."/>
            <person name="MacCallum I."/>
        </authorList>
    </citation>
    <scope>NUCLEOTIDE SEQUENCE [LARGE SCALE GENOMIC DNA]</scope>
    <source>
        <strain evidence="2">Tai18E2 / Tucson 14021-0261.01</strain>
    </source>
</reference>
<dbReference type="KEGG" id="dya:Dyak_GE17967"/>
<accession>B4NYQ9</accession>
<name>B4NYQ9_DROYA</name>
<gene>
    <name evidence="1" type="primary">Dyak\GE17967</name>
    <name evidence="1" type="synonym">dyak_GLEANR_19261</name>
    <name evidence="1" type="synonym">GE17967</name>
    <name evidence="1" type="ORF">Dyak_GE17967</name>
</gene>
<organism evidence="1 2">
    <name type="scientific">Drosophila yakuba</name>
    <name type="common">Fruit fly</name>
    <dbReference type="NCBI Taxonomy" id="7245"/>
    <lineage>
        <taxon>Eukaryota</taxon>
        <taxon>Metazoa</taxon>
        <taxon>Ecdysozoa</taxon>
        <taxon>Arthropoda</taxon>
        <taxon>Hexapoda</taxon>
        <taxon>Insecta</taxon>
        <taxon>Pterygota</taxon>
        <taxon>Neoptera</taxon>
        <taxon>Endopterygota</taxon>
        <taxon>Diptera</taxon>
        <taxon>Brachycera</taxon>
        <taxon>Muscomorpha</taxon>
        <taxon>Ephydroidea</taxon>
        <taxon>Drosophilidae</taxon>
        <taxon>Drosophila</taxon>
        <taxon>Sophophora</taxon>
    </lineage>
</organism>
<dbReference type="AlphaFoldDB" id="B4NYQ9"/>
<sequence>MMLTVSMKMMMMMMMGNTGSWSWEQLSLKAFPFFDALMKCKIICLNGQKLSLDKVGMPLLWVYIKMNLISIPGHQSVYVSLPRENYGYDTVIKTPKGAAENEKAILTGSHFPHH</sequence>
<dbReference type="EMBL" id="CM000157">
    <property type="protein sequence ID" value="EDW88723.2"/>
    <property type="molecule type" value="Genomic_DNA"/>
</dbReference>
<proteinExistence type="predicted"/>
<protein>
    <submittedName>
        <fullName evidence="1">Uncharacterized protein</fullName>
    </submittedName>
</protein>
<keyword evidence="2" id="KW-1185">Reference proteome</keyword>
<reference evidence="1 2" key="2">
    <citation type="journal article" date="2007" name="PLoS Biol.">
        <title>Principles of genome evolution in the Drosophila melanogaster species group.</title>
        <authorList>
            <person name="Ranz J.M."/>
            <person name="Maurin D."/>
            <person name="Chan Y.S."/>
            <person name="von Grotthuss M."/>
            <person name="Hillier L.W."/>
            <person name="Roote J."/>
            <person name="Ashburner M."/>
            <person name="Bergman C.M."/>
        </authorList>
    </citation>
    <scope>NUCLEOTIDE SEQUENCE [LARGE SCALE GENOMIC DNA]</scope>
    <source>
        <strain evidence="2">Tai18E2 / Tucson 14021-0261.01</strain>
    </source>
</reference>
<dbReference type="Proteomes" id="UP000002282">
    <property type="component" value="Chromosome 2L"/>
</dbReference>